<sequence length="248" mass="27626">MALADQPLPTLHNRLLMALPPEDFARLRPRLEPVELPFRKVLQEPGKPVTSVYFPETGWSSMLAYMEDGDAAEVGLVGHEGMIGLPLLLGGDSDDLEAMVQAPGTALRMDAAAFREELERIPAFRTLLLRYVLVHHGQVARTAACNGRHHIEQRLARWLLMAHDRAEGDEFPMTHEFLSMMLGVRRAGVTVAAQLLSKAGMIRYERGRIEVTDRPGLESVACECYGVVRRACDALLGQEATARDVYRR</sequence>
<dbReference type="Pfam" id="PF00027">
    <property type="entry name" value="cNMP_binding"/>
    <property type="match status" value="1"/>
</dbReference>
<evidence type="ECO:0000256" key="3">
    <source>
        <dbReference type="ARBA" id="ARBA00023163"/>
    </source>
</evidence>
<evidence type="ECO:0000259" key="4">
    <source>
        <dbReference type="PROSITE" id="PS50042"/>
    </source>
</evidence>
<dbReference type="Gene3D" id="1.10.10.10">
    <property type="entry name" value="Winged helix-like DNA-binding domain superfamily/Winged helix DNA-binding domain"/>
    <property type="match status" value="1"/>
</dbReference>
<dbReference type="InterPro" id="IPR012318">
    <property type="entry name" value="HTH_CRP"/>
</dbReference>
<dbReference type="Pfam" id="PF13545">
    <property type="entry name" value="HTH_Crp_2"/>
    <property type="match status" value="1"/>
</dbReference>
<dbReference type="PROSITE" id="PS51063">
    <property type="entry name" value="HTH_CRP_2"/>
    <property type="match status" value="1"/>
</dbReference>
<dbReference type="SMART" id="SM00100">
    <property type="entry name" value="cNMP"/>
    <property type="match status" value="1"/>
</dbReference>
<dbReference type="PANTHER" id="PTHR24567:SF74">
    <property type="entry name" value="HTH-TYPE TRANSCRIPTIONAL REGULATOR ARCR"/>
    <property type="match status" value="1"/>
</dbReference>
<evidence type="ECO:0000256" key="1">
    <source>
        <dbReference type="ARBA" id="ARBA00023015"/>
    </source>
</evidence>
<dbReference type="Proteomes" id="UP000600101">
    <property type="component" value="Unassembled WGS sequence"/>
</dbReference>
<dbReference type="PANTHER" id="PTHR24567">
    <property type="entry name" value="CRP FAMILY TRANSCRIPTIONAL REGULATORY PROTEIN"/>
    <property type="match status" value="1"/>
</dbReference>
<keyword evidence="3" id="KW-0804">Transcription</keyword>
<evidence type="ECO:0000313" key="6">
    <source>
        <dbReference type="EMBL" id="MBC4016989.1"/>
    </source>
</evidence>
<dbReference type="CDD" id="cd00038">
    <property type="entry name" value="CAP_ED"/>
    <property type="match status" value="1"/>
</dbReference>
<gene>
    <name evidence="6" type="ORF">H7965_16865</name>
</gene>
<evidence type="ECO:0000313" key="7">
    <source>
        <dbReference type="Proteomes" id="UP000600101"/>
    </source>
</evidence>
<dbReference type="SUPFAM" id="SSF46785">
    <property type="entry name" value="Winged helix' DNA-binding domain"/>
    <property type="match status" value="1"/>
</dbReference>
<dbReference type="GO" id="GO:0003677">
    <property type="term" value="F:DNA binding"/>
    <property type="evidence" value="ECO:0007669"/>
    <property type="project" value="UniProtKB-KW"/>
</dbReference>
<keyword evidence="2" id="KW-0238">DNA-binding</keyword>
<dbReference type="InterPro" id="IPR036390">
    <property type="entry name" value="WH_DNA-bd_sf"/>
</dbReference>
<dbReference type="InterPro" id="IPR050397">
    <property type="entry name" value="Env_Response_Regulators"/>
</dbReference>
<dbReference type="GO" id="GO:0003700">
    <property type="term" value="F:DNA-binding transcription factor activity"/>
    <property type="evidence" value="ECO:0007669"/>
    <property type="project" value="TreeGrafter"/>
</dbReference>
<dbReference type="PROSITE" id="PS50042">
    <property type="entry name" value="CNMP_BINDING_3"/>
    <property type="match status" value="1"/>
</dbReference>
<dbReference type="RefSeq" id="WP_186771755.1">
    <property type="nucleotide sequence ID" value="NZ_JACOMF010000021.1"/>
</dbReference>
<keyword evidence="1" id="KW-0805">Transcription regulation</keyword>
<reference evidence="6" key="1">
    <citation type="submission" date="2020-08" db="EMBL/GenBank/DDBJ databases">
        <authorList>
            <person name="Hu Y."/>
            <person name="Nguyen S.V."/>
            <person name="Li F."/>
            <person name="Fanning S."/>
        </authorList>
    </citation>
    <scope>NUCLEOTIDE SEQUENCE</scope>
    <source>
        <strain evidence="6">SYSU D8009</strain>
    </source>
</reference>
<dbReference type="InterPro" id="IPR036388">
    <property type="entry name" value="WH-like_DNA-bd_sf"/>
</dbReference>
<dbReference type="InterPro" id="IPR000595">
    <property type="entry name" value="cNMP-bd_dom"/>
</dbReference>
<protein>
    <submittedName>
        <fullName evidence="6">Crp/Fnr family transcriptional regulator</fullName>
    </submittedName>
</protein>
<evidence type="ECO:0000259" key="5">
    <source>
        <dbReference type="PROSITE" id="PS51063"/>
    </source>
</evidence>
<name>A0A9X0UDU5_9PROT</name>
<dbReference type="SUPFAM" id="SSF51206">
    <property type="entry name" value="cAMP-binding domain-like"/>
    <property type="match status" value="1"/>
</dbReference>
<feature type="domain" description="HTH crp-type" evidence="5">
    <location>
        <begin position="149"/>
        <end position="215"/>
    </location>
</feature>
<dbReference type="Gene3D" id="2.60.120.10">
    <property type="entry name" value="Jelly Rolls"/>
    <property type="match status" value="1"/>
</dbReference>
<dbReference type="AlphaFoldDB" id="A0A9X0UDU5"/>
<dbReference type="EMBL" id="JACOMF010000021">
    <property type="protein sequence ID" value="MBC4016989.1"/>
    <property type="molecule type" value="Genomic_DNA"/>
</dbReference>
<proteinExistence type="predicted"/>
<organism evidence="6 7">
    <name type="scientific">Siccirubricoccus deserti</name>
    <dbReference type="NCBI Taxonomy" id="2013562"/>
    <lineage>
        <taxon>Bacteria</taxon>
        <taxon>Pseudomonadati</taxon>
        <taxon>Pseudomonadota</taxon>
        <taxon>Alphaproteobacteria</taxon>
        <taxon>Acetobacterales</taxon>
        <taxon>Roseomonadaceae</taxon>
        <taxon>Siccirubricoccus</taxon>
    </lineage>
</organism>
<dbReference type="GO" id="GO:0005829">
    <property type="term" value="C:cytosol"/>
    <property type="evidence" value="ECO:0007669"/>
    <property type="project" value="TreeGrafter"/>
</dbReference>
<accession>A0A9X0UDU5</accession>
<comment type="caution">
    <text evidence="6">The sequence shown here is derived from an EMBL/GenBank/DDBJ whole genome shotgun (WGS) entry which is preliminary data.</text>
</comment>
<feature type="domain" description="Cyclic nucleotide-binding" evidence="4">
    <location>
        <begin position="15"/>
        <end position="118"/>
    </location>
</feature>
<dbReference type="InterPro" id="IPR018490">
    <property type="entry name" value="cNMP-bd_dom_sf"/>
</dbReference>
<dbReference type="InterPro" id="IPR014710">
    <property type="entry name" value="RmlC-like_jellyroll"/>
</dbReference>
<evidence type="ECO:0000256" key="2">
    <source>
        <dbReference type="ARBA" id="ARBA00023125"/>
    </source>
</evidence>
<keyword evidence="7" id="KW-1185">Reference proteome</keyword>